<accession>A0AAW1RXK2</accession>
<dbReference type="AlphaFoldDB" id="A0AAW1RXK2"/>
<dbReference type="Proteomes" id="UP001445335">
    <property type="component" value="Unassembled WGS sequence"/>
</dbReference>
<comment type="caution">
    <text evidence="1">The sequence shown here is derived from an EMBL/GenBank/DDBJ whole genome shotgun (WGS) entry which is preliminary data.</text>
</comment>
<keyword evidence="2" id="KW-1185">Reference proteome</keyword>
<sequence>MRAFSTPTAVSLAVRREPAPPAWKDCVEALTLFGWTEGRRGLARVLEPDACGRDGEEPLLLDSGNGALRRSLPSLYHAPWAWRKVMRSLLKHRGGLFAFEDISAGKAQFQIIFKVVLGYSVYLAAAV</sequence>
<gene>
    <name evidence="1" type="ORF">WJX81_008582</name>
</gene>
<proteinExistence type="predicted"/>
<evidence type="ECO:0000313" key="1">
    <source>
        <dbReference type="EMBL" id="KAK9838385.1"/>
    </source>
</evidence>
<protein>
    <submittedName>
        <fullName evidence="1">Uncharacterized protein</fullName>
    </submittedName>
</protein>
<organism evidence="1 2">
    <name type="scientific">Elliptochloris bilobata</name>
    <dbReference type="NCBI Taxonomy" id="381761"/>
    <lineage>
        <taxon>Eukaryota</taxon>
        <taxon>Viridiplantae</taxon>
        <taxon>Chlorophyta</taxon>
        <taxon>core chlorophytes</taxon>
        <taxon>Trebouxiophyceae</taxon>
        <taxon>Trebouxiophyceae incertae sedis</taxon>
        <taxon>Elliptochloris clade</taxon>
        <taxon>Elliptochloris</taxon>
    </lineage>
</organism>
<name>A0AAW1RXK2_9CHLO</name>
<evidence type="ECO:0000313" key="2">
    <source>
        <dbReference type="Proteomes" id="UP001445335"/>
    </source>
</evidence>
<reference evidence="1 2" key="1">
    <citation type="journal article" date="2024" name="Nat. Commun.">
        <title>Phylogenomics reveals the evolutionary origins of lichenization in chlorophyte algae.</title>
        <authorList>
            <person name="Puginier C."/>
            <person name="Libourel C."/>
            <person name="Otte J."/>
            <person name="Skaloud P."/>
            <person name="Haon M."/>
            <person name="Grisel S."/>
            <person name="Petersen M."/>
            <person name="Berrin J.G."/>
            <person name="Delaux P.M."/>
            <person name="Dal Grande F."/>
            <person name="Keller J."/>
        </authorList>
    </citation>
    <scope>NUCLEOTIDE SEQUENCE [LARGE SCALE GENOMIC DNA]</scope>
    <source>
        <strain evidence="1 2">SAG 245.80</strain>
    </source>
</reference>
<dbReference type="EMBL" id="JALJOU010000019">
    <property type="protein sequence ID" value="KAK9838385.1"/>
    <property type="molecule type" value="Genomic_DNA"/>
</dbReference>